<sequence length="53" mass="5911">MTRSKDNPWSTRHEKHVARNGLSDIRGPLKKSGAGFANWGCPGEEFADIQEQV</sequence>
<evidence type="ECO:0000313" key="2">
    <source>
        <dbReference type="Proteomes" id="UP000242180"/>
    </source>
</evidence>
<dbReference type="InParanoid" id="A0A1X2H3F6"/>
<dbReference type="Proteomes" id="UP000242180">
    <property type="component" value="Unassembled WGS sequence"/>
</dbReference>
<dbReference type="OrthoDB" id="2122308at2759"/>
<organism evidence="1 2">
    <name type="scientific">Syncephalastrum racemosum</name>
    <name type="common">Filamentous fungus</name>
    <dbReference type="NCBI Taxonomy" id="13706"/>
    <lineage>
        <taxon>Eukaryota</taxon>
        <taxon>Fungi</taxon>
        <taxon>Fungi incertae sedis</taxon>
        <taxon>Mucoromycota</taxon>
        <taxon>Mucoromycotina</taxon>
        <taxon>Mucoromycetes</taxon>
        <taxon>Mucorales</taxon>
        <taxon>Syncephalastraceae</taxon>
        <taxon>Syncephalastrum</taxon>
    </lineage>
</organism>
<dbReference type="EMBL" id="MCGN01000010">
    <property type="protein sequence ID" value="ORY92333.1"/>
    <property type="molecule type" value="Genomic_DNA"/>
</dbReference>
<feature type="non-terminal residue" evidence="1">
    <location>
        <position position="53"/>
    </location>
</feature>
<name>A0A1X2H3F6_SYNRA</name>
<comment type="caution">
    <text evidence="1">The sequence shown here is derived from an EMBL/GenBank/DDBJ whole genome shotgun (WGS) entry which is preliminary data.</text>
</comment>
<gene>
    <name evidence="1" type="ORF">BCR43DRAFT_417338</name>
</gene>
<evidence type="ECO:0000313" key="1">
    <source>
        <dbReference type="EMBL" id="ORY92333.1"/>
    </source>
</evidence>
<reference evidence="1 2" key="1">
    <citation type="submission" date="2016-07" db="EMBL/GenBank/DDBJ databases">
        <title>Pervasive Adenine N6-methylation of Active Genes in Fungi.</title>
        <authorList>
            <consortium name="DOE Joint Genome Institute"/>
            <person name="Mondo S.J."/>
            <person name="Dannebaum R.O."/>
            <person name="Kuo R.C."/>
            <person name="Labutti K."/>
            <person name="Haridas S."/>
            <person name="Kuo A."/>
            <person name="Salamov A."/>
            <person name="Ahrendt S.R."/>
            <person name="Lipzen A."/>
            <person name="Sullivan W."/>
            <person name="Andreopoulos W.B."/>
            <person name="Clum A."/>
            <person name="Lindquist E."/>
            <person name="Daum C."/>
            <person name="Ramamoorthy G.K."/>
            <person name="Gryganskyi A."/>
            <person name="Culley D."/>
            <person name="Magnuson J.K."/>
            <person name="James T.Y."/>
            <person name="O'Malley M.A."/>
            <person name="Stajich J.E."/>
            <person name="Spatafora J.W."/>
            <person name="Visel A."/>
            <person name="Grigoriev I.V."/>
        </authorList>
    </citation>
    <scope>NUCLEOTIDE SEQUENCE [LARGE SCALE GENOMIC DNA]</scope>
    <source>
        <strain evidence="1 2">NRRL 2496</strain>
    </source>
</reference>
<keyword evidence="2" id="KW-1185">Reference proteome</keyword>
<accession>A0A1X2H3F6</accession>
<dbReference type="AlphaFoldDB" id="A0A1X2H3F6"/>
<protein>
    <submittedName>
        <fullName evidence="1">Uncharacterized protein</fullName>
    </submittedName>
</protein>
<proteinExistence type="predicted"/>